<keyword evidence="8" id="KW-1185">Reference proteome</keyword>
<dbReference type="SUPFAM" id="SSF103473">
    <property type="entry name" value="MFS general substrate transporter"/>
    <property type="match status" value="1"/>
</dbReference>
<proteinExistence type="predicted"/>
<evidence type="ECO:0000256" key="2">
    <source>
        <dbReference type="ARBA" id="ARBA00022692"/>
    </source>
</evidence>
<organism evidence="7 8">
    <name type="scientific">Belliella marina</name>
    <dbReference type="NCBI Taxonomy" id="1644146"/>
    <lineage>
        <taxon>Bacteria</taxon>
        <taxon>Pseudomonadati</taxon>
        <taxon>Bacteroidota</taxon>
        <taxon>Cytophagia</taxon>
        <taxon>Cytophagales</taxon>
        <taxon>Cyclobacteriaceae</taxon>
        <taxon>Belliella</taxon>
    </lineage>
</organism>
<dbReference type="CDD" id="cd17393">
    <property type="entry name" value="MFS_MosC_like"/>
    <property type="match status" value="1"/>
</dbReference>
<dbReference type="Gene3D" id="1.20.1250.20">
    <property type="entry name" value="MFS general substrate transporter like domains"/>
    <property type="match status" value="1"/>
</dbReference>
<dbReference type="EMBL" id="JBHUHR010000005">
    <property type="protein sequence ID" value="MFD2033615.1"/>
    <property type="molecule type" value="Genomic_DNA"/>
</dbReference>
<feature type="transmembrane region" description="Helical" evidence="5">
    <location>
        <begin position="323"/>
        <end position="344"/>
    </location>
</feature>
<evidence type="ECO:0000256" key="1">
    <source>
        <dbReference type="ARBA" id="ARBA00004141"/>
    </source>
</evidence>
<feature type="transmembrane region" description="Helical" evidence="5">
    <location>
        <begin position="42"/>
        <end position="65"/>
    </location>
</feature>
<comment type="caution">
    <text evidence="7">The sequence shown here is derived from an EMBL/GenBank/DDBJ whole genome shotgun (WGS) entry which is preliminary data.</text>
</comment>
<protein>
    <submittedName>
        <fullName evidence="7">MFS transporter</fullName>
    </submittedName>
</protein>
<evidence type="ECO:0000259" key="6">
    <source>
        <dbReference type="PROSITE" id="PS50850"/>
    </source>
</evidence>
<dbReference type="InterPro" id="IPR011701">
    <property type="entry name" value="MFS"/>
</dbReference>
<dbReference type="PROSITE" id="PS50850">
    <property type="entry name" value="MFS"/>
    <property type="match status" value="1"/>
</dbReference>
<name>A0ABW4VLH6_9BACT</name>
<sequence>MTILQKRRTALGSLFFLAGLCFASWASRIPDVQTKFSLSESQLGTLLLGLPIGSLVALPLAGWAVHRFGSKIVIVLGAIGYMLFLPLIGYSSSVWMLVPVVVVFGMIGNMMNISLNTQALAVEDMYGRSILGSFHGLWSLAGFSGAGIGAIMIYMGVLPSIHYLVVSGICFLIILVAQSFLVKEKKSHESGGLVLKKPDALLLRIGGIAFLGMLSEGCMFDWSGVYFKKVVGIEPGLVALGYVSFMATMASGRFITDKMTNRFGRLLILRLSGFLIFLGLILSVIVPTPFFATFGFLLVGLGVASIIPVSYSVAGRSKLYSPGIALAIVSTISFFGFLMGPPLIGFIAELLSLQVSFVLVAIAGLGITILSSVRLEVFKNID</sequence>
<comment type="subcellular location">
    <subcellularLocation>
        <location evidence="1">Membrane</location>
        <topology evidence="1">Multi-pass membrane protein</topology>
    </subcellularLocation>
</comment>
<feature type="transmembrane region" description="Helical" evidence="5">
    <location>
        <begin position="161"/>
        <end position="181"/>
    </location>
</feature>
<feature type="transmembrane region" description="Helical" evidence="5">
    <location>
        <begin position="201"/>
        <end position="225"/>
    </location>
</feature>
<feature type="transmembrane region" description="Helical" evidence="5">
    <location>
        <begin position="237"/>
        <end position="255"/>
    </location>
</feature>
<gene>
    <name evidence="7" type="ORF">ACFSKL_02375</name>
</gene>
<evidence type="ECO:0000256" key="5">
    <source>
        <dbReference type="SAM" id="Phobius"/>
    </source>
</evidence>
<dbReference type="RefSeq" id="WP_376883187.1">
    <property type="nucleotide sequence ID" value="NZ_JBHUHR010000005.1"/>
</dbReference>
<feature type="transmembrane region" description="Helical" evidence="5">
    <location>
        <begin position="72"/>
        <end position="90"/>
    </location>
</feature>
<keyword evidence="3 5" id="KW-1133">Transmembrane helix</keyword>
<dbReference type="Pfam" id="PF07690">
    <property type="entry name" value="MFS_1"/>
    <property type="match status" value="1"/>
</dbReference>
<reference evidence="8" key="1">
    <citation type="journal article" date="2019" name="Int. J. Syst. Evol. Microbiol.">
        <title>The Global Catalogue of Microorganisms (GCM) 10K type strain sequencing project: providing services to taxonomists for standard genome sequencing and annotation.</title>
        <authorList>
            <consortium name="The Broad Institute Genomics Platform"/>
            <consortium name="The Broad Institute Genome Sequencing Center for Infectious Disease"/>
            <person name="Wu L."/>
            <person name="Ma J."/>
        </authorList>
    </citation>
    <scope>NUCLEOTIDE SEQUENCE [LARGE SCALE GENOMIC DNA]</scope>
    <source>
        <strain evidence="8">CGMCC 1.15180</strain>
    </source>
</reference>
<dbReference type="Proteomes" id="UP001597361">
    <property type="component" value="Unassembled WGS sequence"/>
</dbReference>
<dbReference type="InterPro" id="IPR051788">
    <property type="entry name" value="MFS_Transporter"/>
</dbReference>
<feature type="domain" description="Major facilitator superfamily (MFS) profile" evidence="6">
    <location>
        <begin position="201"/>
        <end position="382"/>
    </location>
</feature>
<feature type="transmembrane region" description="Helical" evidence="5">
    <location>
        <begin position="350"/>
        <end position="370"/>
    </location>
</feature>
<keyword evidence="2 5" id="KW-0812">Transmembrane</keyword>
<dbReference type="InterPro" id="IPR020846">
    <property type="entry name" value="MFS_dom"/>
</dbReference>
<evidence type="ECO:0000256" key="4">
    <source>
        <dbReference type="ARBA" id="ARBA00023136"/>
    </source>
</evidence>
<dbReference type="PANTHER" id="PTHR23514:SF13">
    <property type="entry name" value="INNER MEMBRANE PROTEIN YBJJ"/>
    <property type="match status" value="1"/>
</dbReference>
<keyword evidence="4 5" id="KW-0472">Membrane</keyword>
<evidence type="ECO:0000313" key="7">
    <source>
        <dbReference type="EMBL" id="MFD2033615.1"/>
    </source>
</evidence>
<feature type="transmembrane region" description="Helical" evidence="5">
    <location>
        <begin position="96"/>
        <end position="115"/>
    </location>
</feature>
<evidence type="ECO:0000256" key="3">
    <source>
        <dbReference type="ARBA" id="ARBA00022989"/>
    </source>
</evidence>
<feature type="transmembrane region" description="Helical" evidence="5">
    <location>
        <begin position="267"/>
        <end position="285"/>
    </location>
</feature>
<evidence type="ECO:0000313" key="8">
    <source>
        <dbReference type="Proteomes" id="UP001597361"/>
    </source>
</evidence>
<dbReference type="InterPro" id="IPR036259">
    <property type="entry name" value="MFS_trans_sf"/>
</dbReference>
<accession>A0ABW4VLH6</accession>
<feature type="transmembrane region" description="Helical" evidence="5">
    <location>
        <begin position="291"/>
        <end position="311"/>
    </location>
</feature>
<feature type="transmembrane region" description="Helical" evidence="5">
    <location>
        <begin position="136"/>
        <end position="155"/>
    </location>
</feature>
<dbReference type="PANTHER" id="PTHR23514">
    <property type="entry name" value="BYPASS OF STOP CODON PROTEIN 6"/>
    <property type="match status" value="1"/>
</dbReference>